<proteinExistence type="predicted"/>
<comment type="caution">
    <text evidence="1">The sequence shown here is derived from an EMBL/GenBank/DDBJ whole genome shotgun (WGS) entry which is preliminary data.</text>
</comment>
<dbReference type="EMBL" id="JAATIP010000166">
    <property type="protein sequence ID" value="KAF4364615.1"/>
    <property type="molecule type" value="Genomic_DNA"/>
</dbReference>
<organism evidence="1 2">
    <name type="scientific">Cannabis sativa</name>
    <name type="common">Hemp</name>
    <name type="synonym">Marijuana</name>
    <dbReference type="NCBI Taxonomy" id="3483"/>
    <lineage>
        <taxon>Eukaryota</taxon>
        <taxon>Viridiplantae</taxon>
        <taxon>Streptophyta</taxon>
        <taxon>Embryophyta</taxon>
        <taxon>Tracheophyta</taxon>
        <taxon>Spermatophyta</taxon>
        <taxon>Magnoliopsida</taxon>
        <taxon>eudicotyledons</taxon>
        <taxon>Gunneridae</taxon>
        <taxon>Pentapetalae</taxon>
        <taxon>rosids</taxon>
        <taxon>fabids</taxon>
        <taxon>Rosales</taxon>
        <taxon>Cannabaceae</taxon>
        <taxon>Cannabis</taxon>
    </lineage>
</organism>
<gene>
    <name evidence="1" type="ORF">F8388_015306</name>
</gene>
<accession>A0A7J6F1V6</accession>
<reference evidence="1 2" key="1">
    <citation type="journal article" date="2020" name="bioRxiv">
        <title>Sequence and annotation of 42 cannabis genomes reveals extensive copy number variation in cannabinoid synthesis and pathogen resistance genes.</title>
        <authorList>
            <person name="Mckernan K.J."/>
            <person name="Helbert Y."/>
            <person name="Kane L.T."/>
            <person name="Ebling H."/>
            <person name="Zhang L."/>
            <person name="Liu B."/>
            <person name="Eaton Z."/>
            <person name="Mclaughlin S."/>
            <person name="Kingan S."/>
            <person name="Baybayan P."/>
            <person name="Concepcion G."/>
            <person name="Jordan M."/>
            <person name="Riva A."/>
            <person name="Barbazuk W."/>
            <person name="Harkins T."/>
        </authorList>
    </citation>
    <scope>NUCLEOTIDE SEQUENCE [LARGE SCALE GENOMIC DNA]</scope>
    <source>
        <strain evidence="2">cv. Jamaican Lion 4</strain>
        <tissue evidence="1">Leaf</tissue>
    </source>
</reference>
<name>A0A7J6F1V6_CANSA</name>
<dbReference type="Proteomes" id="UP000525078">
    <property type="component" value="Unassembled WGS sequence"/>
</dbReference>
<sequence>MCGECWRRHWGWDNARARDDETWSLDTNTIEFYLVEEII</sequence>
<evidence type="ECO:0000313" key="2">
    <source>
        <dbReference type="Proteomes" id="UP000525078"/>
    </source>
</evidence>
<evidence type="ECO:0000313" key="1">
    <source>
        <dbReference type="EMBL" id="KAF4364615.1"/>
    </source>
</evidence>
<protein>
    <submittedName>
        <fullName evidence="1">Uncharacterized protein</fullName>
    </submittedName>
</protein>
<dbReference type="AlphaFoldDB" id="A0A7J6F1V6"/>